<gene>
    <name evidence="3" type="ORF">U6N30_05950</name>
</gene>
<organism evidence="3 4">
    <name type="scientific">Blastococcus brunescens</name>
    <dbReference type="NCBI Taxonomy" id="1564165"/>
    <lineage>
        <taxon>Bacteria</taxon>
        <taxon>Bacillati</taxon>
        <taxon>Actinomycetota</taxon>
        <taxon>Actinomycetes</taxon>
        <taxon>Geodermatophilales</taxon>
        <taxon>Geodermatophilaceae</taxon>
        <taxon>Blastococcus</taxon>
    </lineage>
</organism>
<feature type="transmembrane region" description="Helical" evidence="2">
    <location>
        <begin position="20"/>
        <end position="37"/>
    </location>
</feature>
<reference evidence="3 4" key="1">
    <citation type="submission" date="2023-12" db="EMBL/GenBank/DDBJ databases">
        <title>Blastococcus brunescens sp. nov., an actonobacterium isolated from sandstone collected in sahara desert.</title>
        <authorList>
            <person name="Gtari M."/>
            <person name="Ghodhbane F."/>
        </authorList>
    </citation>
    <scope>NUCLEOTIDE SEQUENCE [LARGE SCALE GENOMIC DNA]</scope>
    <source>
        <strain evidence="3 4">BMG 8361</strain>
    </source>
</reference>
<dbReference type="RefSeq" id="WP_324276532.1">
    <property type="nucleotide sequence ID" value="NZ_CP141261.1"/>
</dbReference>
<feature type="transmembrane region" description="Helical" evidence="2">
    <location>
        <begin position="44"/>
        <end position="62"/>
    </location>
</feature>
<dbReference type="PANTHER" id="PTHR23530">
    <property type="entry name" value="TRANSPORT PROTEIN-RELATED"/>
    <property type="match status" value="1"/>
</dbReference>
<keyword evidence="2" id="KW-0472">Membrane</keyword>
<evidence type="ECO:0000313" key="4">
    <source>
        <dbReference type="Proteomes" id="UP001324287"/>
    </source>
</evidence>
<feature type="compositionally biased region" description="Low complexity" evidence="1">
    <location>
        <begin position="150"/>
        <end position="162"/>
    </location>
</feature>
<dbReference type="Pfam" id="PF07690">
    <property type="entry name" value="MFS_1"/>
    <property type="match status" value="1"/>
</dbReference>
<dbReference type="InterPro" id="IPR011701">
    <property type="entry name" value="MFS"/>
</dbReference>
<dbReference type="InterPro" id="IPR053160">
    <property type="entry name" value="MFS_DHA3_Transporter"/>
</dbReference>
<evidence type="ECO:0000313" key="3">
    <source>
        <dbReference type="EMBL" id="WRL65208.1"/>
    </source>
</evidence>
<name>A0ABZ1B5U7_9ACTN</name>
<dbReference type="SUPFAM" id="SSF103473">
    <property type="entry name" value="MFS general substrate transporter"/>
    <property type="match status" value="1"/>
</dbReference>
<evidence type="ECO:0000256" key="2">
    <source>
        <dbReference type="SAM" id="Phobius"/>
    </source>
</evidence>
<protein>
    <submittedName>
        <fullName evidence="3">MFS transporter</fullName>
    </submittedName>
</protein>
<feature type="region of interest" description="Disordered" evidence="1">
    <location>
        <begin position="116"/>
        <end position="162"/>
    </location>
</feature>
<dbReference type="InterPro" id="IPR036259">
    <property type="entry name" value="MFS_trans_sf"/>
</dbReference>
<proteinExistence type="predicted"/>
<dbReference type="CDD" id="cd06174">
    <property type="entry name" value="MFS"/>
    <property type="match status" value="1"/>
</dbReference>
<sequence length="162" mass="16923">MNAVLTPDQARRRFVGLTALRWLPVGVAVPVSVLLATARGLSPADIGVVVALYGAVTLLLELPTGGLADAIGHRPVLALSGLFTTAGLLTMAVADSMLVFAVAWALKGSPGHWIRDRWRPGTSTPCTGRTRVRTSPPGCPARRRPTRPGSPSARSSVAPSRS</sequence>
<dbReference type="PANTHER" id="PTHR23530:SF1">
    <property type="entry name" value="PERMEASE, MAJOR FACILITATOR SUPERFAMILY-RELATED"/>
    <property type="match status" value="1"/>
</dbReference>
<dbReference type="Proteomes" id="UP001324287">
    <property type="component" value="Chromosome"/>
</dbReference>
<dbReference type="Gene3D" id="1.20.1250.20">
    <property type="entry name" value="MFS general substrate transporter like domains"/>
    <property type="match status" value="1"/>
</dbReference>
<evidence type="ECO:0000256" key="1">
    <source>
        <dbReference type="SAM" id="MobiDB-lite"/>
    </source>
</evidence>
<keyword evidence="2" id="KW-1133">Transmembrane helix</keyword>
<feature type="transmembrane region" description="Helical" evidence="2">
    <location>
        <begin position="82"/>
        <end position="106"/>
    </location>
</feature>
<keyword evidence="4" id="KW-1185">Reference proteome</keyword>
<dbReference type="EMBL" id="CP141261">
    <property type="protein sequence ID" value="WRL65208.1"/>
    <property type="molecule type" value="Genomic_DNA"/>
</dbReference>
<keyword evidence="2" id="KW-0812">Transmembrane</keyword>
<accession>A0ABZ1B5U7</accession>